<gene>
    <name evidence="1" type="ORF">CLLU_22260</name>
</gene>
<evidence type="ECO:0000313" key="2">
    <source>
        <dbReference type="Proteomes" id="UP000237798"/>
    </source>
</evidence>
<sequence length="60" mass="6639">MQQINNSFSKRNALLAPRLIKALKSRKIRAYYCADATEAVEKALSLISPGSTLLEESKSL</sequence>
<dbReference type="AlphaFoldDB" id="A0A2T0BLP6"/>
<proteinExistence type="predicted"/>
<dbReference type="Proteomes" id="UP000237798">
    <property type="component" value="Unassembled WGS sequence"/>
</dbReference>
<organism evidence="1 2">
    <name type="scientific">Clostridium luticellarii</name>
    <dbReference type="NCBI Taxonomy" id="1691940"/>
    <lineage>
        <taxon>Bacteria</taxon>
        <taxon>Bacillati</taxon>
        <taxon>Bacillota</taxon>
        <taxon>Clostridia</taxon>
        <taxon>Eubacteriales</taxon>
        <taxon>Clostridiaceae</taxon>
        <taxon>Clostridium</taxon>
    </lineage>
</organism>
<reference evidence="1 2" key="1">
    <citation type="submission" date="2018-03" db="EMBL/GenBank/DDBJ databases">
        <title>Genome sequence of Clostridium luticellarii DSM 29923.</title>
        <authorList>
            <person name="Poehlein A."/>
            <person name="Daniel R."/>
        </authorList>
    </citation>
    <scope>NUCLEOTIDE SEQUENCE [LARGE SCALE GENOMIC DNA]</scope>
    <source>
        <strain evidence="1 2">DSM 29923</strain>
    </source>
</reference>
<protein>
    <submittedName>
        <fullName evidence="1">Uncharacterized protein</fullName>
    </submittedName>
</protein>
<evidence type="ECO:0000313" key="1">
    <source>
        <dbReference type="EMBL" id="PRR84820.1"/>
    </source>
</evidence>
<name>A0A2T0BLP6_9CLOT</name>
<comment type="caution">
    <text evidence="1">The sequence shown here is derived from an EMBL/GenBank/DDBJ whole genome shotgun (WGS) entry which is preliminary data.</text>
</comment>
<dbReference type="EMBL" id="PVXP01000032">
    <property type="protein sequence ID" value="PRR84820.1"/>
    <property type="molecule type" value="Genomic_DNA"/>
</dbReference>
<keyword evidence="2" id="KW-1185">Reference proteome</keyword>
<accession>A0A2T0BLP6</accession>